<name>K5DBU9_RHOBT</name>
<evidence type="ECO:0000313" key="2">
    <source>
        <dbReference type="EMBL" id="EKK00274.1"/>
    </source>
</evidence>
<organism evidence="2 3">
    <name type="scientific">Rhodopirellula baltica SH28</name>
    <dbReference type="NCBI Taxonomy" id="993517"/>
    <lineage>
        <taxon>Bacteria</taxon>
        <taxon>Pseudomonadati</taxon>
        <taxon>Planctomycetota</taxon>
        <taxon>Planctomycetia</taxon>
        <taxon>Pirellulales</taxon>
        <taxon>Pirellulaceae</taxon>
        <taxon>Rhodopirellula</taxon>
    </lineage>
</organism>
<comment type="caution">
    <text evidence="2">The sequence shown here is derived from an EMBL/GenBank/DDBJ whole genome shotgun (WGS) entry which is preliminary data.</text>
</comment>
<dbReference type="EMBL" id="AMCW01000131">
    <property type="protein sequence ID" value="EKK00274.1"/>
    <property type="molecule type" value="Genomic_DNA"/>
</dbReference>
<accession>K5DBU9</accession>
<dbReference type="PATRIC" id="fig|993517.3.peg.4817"/>
<sequence length="110" mass="12589">MKLRVDKNTAVVVEPKSKIDVARRPKNLHRTKADFSEAEERQGDEGAERNPLLETEPDSILIHDLAVVMRGMQWQTGVRRTAMMHMGTNGLIVANCCERARRRTISRYDD</sequence>
<reference evidence="2 3" key="1">
    <citation type="journal article" date="2013" name="Mar. Genomics">
        <title>Expression of sulfatases in Rhodopirellula baltica and the diversity of sulfatases in the genus Rhodopirellula.</title>
        <authorList>
            <person name="Wegner C.E."/>
            <person name="Richter-Heitmann T."/>
            <person name="Klindworth A."/>
            <person name="Klockow C."/>
            <person name="Richter M."/>
            <person name="Achstetter T."/>
            <person name="Glockner F.O."/>
            <person name="Harder J."/>
        </authorList>
    </citation>
    <scope>NUCLEOTIDE SEQUENCE [LARGE SCALE GENOMIC DNA]</scope>
    <source>
        <strain evidence="2 3">SH28</strain>
    </source>
</reference>
<dbReference type="AlphaFoldDB" id="K5DBU9"/>
<feature type="region of interest" description="Disordered" evidence="1">
    <location>
        <begin position="22"/>
        <end position="55"/>
    </location>
</feature>
<protein>
    <submittedName>
        <fullName evidence="2">Uncharacterized protein</fullName>
    </submittedName>
</protein>
<gene>
    <name evidence="2" type="ORF">RBSH_04429</name>
</gene>
<proteinExistence type="predicted"/>
<evidence type="ECO:0000313" key="3">
    <source>
        <dbReference type="Proteomes" id="UP000007993"/>
    </source>
</evidence>
<feature type="compositionally biased region" description="Basic and acidic residues" evidence="1">
    <location>
        <begin position="31"/>
        <end position="48"/>
    </location>
</feature>
<evidence type="ECO:0000256" key="1">
    <source>
        <dbReference type="SAM" id="MobiDB-lite"/>
    </source>
</evidence>
<dbReference type="Proteomes" id="UP000007993">
    <property type="component" value="Unassembled WGS sequence"/>
</dbReference>